<evidence type="ECO:0000256" key="1">
    <source>
        <dbReference type="SAM" id="MobiDB-lite"/>
    </source>
</evidence>
<feature type="compositionally biased region" description="Low complexity" evidence="1">
    <location>
        <begin position="1"/>
        <end position="11"/>
    </location>
</feature>
<feature type="transmembrane region" description="Helical" evidence="2">
    <location>
        <begin position="84"/>
        <end position="105"/>
    </location>
</feature>
<evidence type="ECO:0000313" key="4">
    <source>
        <dbReference type="EMBL" id="ABG08338.1"/>
    </source>
</evidence>
<feature type="transmembrane region" description="Helical" evidence="2">
    <location>
        <begin position="41"/>
        <end position="64"/>
    </location>
</feature>
<dbReference type="InterPro" id="IPR046253">
    <property type="entry name" value="DUF6286"/>
</dbReference>
<evidence type="ECO:0000256" key="2">
    <source>
        <dbReference type="SAM" id="Phobius"/>
    </source>
</evidence>
<protein>
    <recommendedName>
        <fullName evidence="3">DUF6286 domain-containing protein</fullName>
    </recommendedName>
</protein>
<keyword evidence="2" id="KW-0812">Transmembrane</keyword>
<name>A0A5Q5BJ82_MYCSS</name>
<dbReference type="AlphaFoldDB" id="A0A5Q5BJ82"/>
<dbReference type="KEGG" id="mmc:Mmcs_2230"/>
<reference evidence="4" key="1">
    <citation type="submission" date="2006-06" db="EMBL/GenBank/DDBJ databases">
        <title>Complete sequence of chromosome of Mycobacterium sp. MCS.</title>
        <authorList>
            <consortium name="US DOE Joint Genome Institute"/>
            <person name="Copeland A."/>
            <person name="Lucas S."/>
            <person name="Lapidus A."/>
            <person name="Barry K."/>
            <person name="Detter J.C."/>
            <person name="Glavina del Rio T."/>
            <person name="Hammon N."/>
            <person name="Israni S."/>
            <person name="Dalin E."/>
            <person name="Tice H."/>
            <person name="Pitluck S."/>
            <person name="Martinez M."/>
            <person name="Schmutz J."/>
            <person name="Larimer F."/>
            <person name="Land M."/>
            <person name="Hauser L."/>
            <person name="Kyrpides N."/>
            <person name="Kim E."/>
            <person name="Miller C.D."/>
            <person name="Hughes J.E."/>
            <person name="Anderson A.J."/>
            <person name="Sims R.C."/>
            <person name="Richardson P."/>
        </authorList>
    </citation>
    <scope>NUCLEOTIDE SEQUENCE [LARGE SCALE GENOMIC DNA]</scope>
    <source>
        <strain evidence="4">MCS</strain>
    </source>
</reference>
<organism evidence="4">
    <name type="scientific">Mycobacterium sp. (strain MCS)</name>
    <dbReference type="NCBI Taxonomy" id="164756"/>
    <lineage>
        <taxon>Bacteria</taxon>
        <taxon>Bacillati</taxon>
        <taxon>Actinomycetota</taxon>
        <taxon>Actinomycetes</taxon>
        <taxon>Mycobacteriales</taxon>
        <taxon>Mycobacteriaceae</taxon>
        <taxon>Mycobacterium</taxon>
    </lineage>
</organism>
<dbReference type="EMBL" id="CP000384">
    <property type="protein sequence ID" value="ABG08338.1"/>
    <property type="molecule type" value="Genomic_DNA"/>
</dbReference>
<proteinExistence type="predicted"/>
<keyword evidence="2" id="KW-0472">Membrane</keyword>
<accession>A0A5Q5BJ82</accession>
<gene>
    <name evidence="4" type="ordered locus">Mmcs_2230</name>
</gene>
<feature type="domain" description="DUF6286" evidence="3">
    <location>
        <begin position="95"/>
        <end position="199"/>
    </location>
</feature>
<evidence type="ECO:0000259" key="3">
    <source>
        <dbReference type="Pfam" id="PF19803"/>
    </source>
</evidence>
<feature type="region of interest" description="Disordered" evidence="1">
    <location>
        <begin position="1"/>
        <end position="29"/>
    </location>
</feature>
<keyword evidence="2" id="KW-1133">Transmembrane helix</keyword>
<dbReference type="Pfam" id="PF19803">
    <property type="entry name" value="DUF6286"/>
    <property type="match status" value="1"/>
</dbReference>
<sequence>MTTTPDTAPETPTDDTIAEEARPATPPPPAAAPVAGYVGSLIALLTLALGVVALRDSAVFAGWLDGRPWTLNAVEWLDGLTFQWWMYPVGVMAILVGLWSLYSALRPRRRTGLQLAADSSVWINKTDLARIATSAAERVPGVLDARSAATLRKVTVTAVTTAAERGRGGDQVKTAVTAAVEKTLDTVVADRPKVAVRVRTGGR</sequence>